<evidence type="ECO:0000313" key="1">
    <source>
        <dbReference type="EMBL" id="MES1922998.1"/>
    </source>
</evidence>
<gene>
    <name evidence="1" type="ORF">MHBO_004530</name>
</gene>
<comment type="caution">
    <text evidence="1">The sequence shown here is derived from an EMBL/GenBank/DDBJ whole genome shotgun (WGS) entry which is preliminary data.</text>
</comment>
<dbReference type="EMBL" id="JBDODL010004291">
    <property type="protein sequence ID" value="MES1922998.1"/>
    <property type="molecule type" value="Genomic_DNA"/>
</dbReference>
<dbReference type="Proteomes" id="UP001439008">
    <property type="component" value="Unassembled WGS sequence"/>
</dbReference>
<reference evidence="1 2" key="1">
    <citation type="journal article" date="2024" name="BMC Biol.">
        <title>Comparative genomics of Ascetosporea gives new insight into the evolutionary basis for animal parasitism in Rhizaria.</title>
        <authorList>
            <person name="Hiltunen Thoren M."/>
            <person name="Onut-Brannstrom I."/>
            <person name="Alfjorden A."/>
            <person name="Peckova H."/>
            <person name="Swords F."/>
            <person name="Hooper C."/>
            <person name="Holzer A.S."/>
            <person name="Bass D."/>
            <person name="Burki F."/>
        </authorList>
    </citation>
    <scope>NUCLEOTIDE SEQUENCE [LARGE SCALE GENOMIC DNA]</scope>
    <source>
        <strain evidence="1">20-A016</strain>
    </source>
</reference>
<sequence>MKNWIRKQLDQLRIERKGRKINMSNFFIKMADRWETISNPASRTQLIANAKRAEHLRKNYVYTDKDIKEMKKMAEEAPAKSVINVNRELCEIKGKINSAKKSGDEKLFLQLRNKERELKNLSHKK</sequence>
<organism evidence="1 2">
    <name type="scientific">Bonamia ostreae</name>
    <dbReference type="NCBI Taxonomy" id="126728"/>
    <lineage>
        <taxon>Eukaryota</taxon>
        <taxon>Sar</taxon>
        <taxon>Rhizaria</taxon>
        <taxon>Endomyxa</taxon>
        <taxon>Ascetosporea</taxon>
        <taxon>Haplosporida</taxon>
        <taxon>Bonamia</taxon>
    </lineage>
</organism>
<name>A0ABV2ATK1_9EUKA</name>
<keyword evidence="2" id="KW-1185">Reference proteome</keyword>
<evidence type="ECO:0000313" key="2">
    <source>
        <dbReference type="Proteomes" id="UP001439008"/>
    </source>
</evidence>
<proteinExistence type="predicted"/>
<accession>A0ABV2ATK1</accession>
<protein>
    <submittedName>
        <fullName evidence="1">Uncharacterized protein</fullName>
    </submittedName>
</protein>